<dbReference type="GO" id="GO:0006281">
    <property type="term" value="P:DNA repair"/>
    <property type="evidence" value="ECO:0007669"/>
    <property type="project" value="UniProtKB-KW"/>
</dbReference>
<keyword evidence="7" id="KW-0067">ATP-binding</keyword>
<dbReference type="AlphaFoldDB" id="A0A9D2RPZ7"/>
<reference evidence="15" key="1">
    <citation type="journal article" date="2021" name="PeerJ">
        <title>Extensive microbial diversity within the chicken gut microbiome revealed by metagenomics and culture.</title>
        <authorList>
            <person name="Gilroy R."/>
            <person name="Ravi A."/>
            <person name="Getino M."/>
            <person name="Pursley I."/>
            <person name="Horton D.L."/>
            <person name="Alikhan N.F."/>
            <person name="Baker D."/>
            <person name="Gharbi K."/>
            <person name="Hall N."/>
            <person name="Watson M."/>
            <person name="Adriaenssens E.M."/>
            <person name="Foster-Nyarko E."/>
            <person name="Jarju S."/>
            <person name="Secka A."/>
            <person name="Antonio M."/>
            <person name="Oren A."/>
            <person name="Chaudhuri R.R."/>
            <person name="La Ragione R."/>
            <person name="Hildebrand F."/>
            <person name="Pallen M.J."/>
        </authorList>
    </citation>
    <scope>NUCLEOTIDE SEQUENCE</scope>
    <source>
        <strain evidence="15">ChiHjej13B12-24818</strain>
    </source>
</reference>
<keyword evidence="8" id="KW-0238">DNA-binding</keyword>
<dbReference type="SMART" id="SM01058">
    <property type="entry name" value="CarD_TRCF"/>
    <property type="match status" value="1"/>
</dbReference>
<evidence type="ECO:0000256" key="11">
    <source>
        <dbReference type="ARBA" id="ARBA00061399"/>
    </source>
</evidence>
<dbReference type="InterPro" id="IPR001650">
    <property type="entry name" value="Helicase_C-like"/>
</dbReference>
<evidence type="ECO:0000256" key="9">
    <source>
        <dbReference type="ARBA" id="ARBA00023204"/>
    </source>
</evidence>
<dbReference type="PANTHER" id="PTHR47964">
    <property type="entry name" value="ATP-DEPENDENT DNA HELICASE HOMOLOG RECG, CHLOROPLASTIC"/>
    <property type="match status" value="1"/>
</dbReference>
<comment type="similarity">
    <text evidence="10">In the N-terminal section; belongs to the UvrB family.</text>
</comment>
<dbReference type="CDD" id="cd17991">
    <property type="entry name" value="DEXHc_TRCF"/>
    <property type="match status" value="1"/>
</dbReference>
<dbReference type="GO" id="GO:0016787">
    <property type="term" value="F:hydrolase activity"/>
    <property type="evidence" value="ECO:0007669"/>
    <property type="project" value="UniProtKB-KW"/>
</dbReference>
<evidence type="ECO:0000256" key="6">
    <source>
        <dbReference type="ARBA" id="ARBA00022806"/>
    </source>
</evidence>
<comment type="caution">
    <text evidence="15">The sequence shown here is derived from an EMBL/GenBank/DDBJ whole genome shotgun (WGS) entry which is preliminary data.</text>
</comment>
<evidence type="ECO:0000256" key="1">
    <source>
        <dbReference type="ARBA" id="ARBA00004496"/>
    </source>
</evidence>
<dbReference type="GO" id="GO:0003677">
    <property type="term" value="F:DNA binding"/>
    <property type="evidence" value="ECO:0007669"/>
    <property type="project" value="UniProtKB-KW"/>
</dbReference>
<keyword evidence="4" id="KW-0227">DNA damage</keyword>
<dbReference type="EMBL" id="DWZH01000128">
    <property type="protein sequence ID" value="HJB11884.1"/>
    <property type="molecule type" value="Genomic_DNA"/>
</dbReference>
<feature type="non-terminal residue" evidence="15">
    <location>
        <position position="931"/>
    </location>
</feature>
<sequence>MSTISARTADPTAETPQTTAPLAALLDQFASAGDLTAVRTLMDEGAETGEGGSVVAPTALFPLAVADLARQATAESPLVVITPTTRAAEDVRAVLSATVGTDHLAELPAWETLPHERLSPRADTVARRLSTLRRIAHPDTEQPVHVLLMPVRSLLQPIATGLGDLRPVRAAVGDDYPLDDLVRDLVDAAYARVDMVERRGEFAVRGGILDVFPPTEPHPVRVDLFGDEIDEVSYFSVADQRSLEAVEGGLDAPPCREILLTPQVRERARAMAEELPGVRDLLLRIADGTAAEGMESLSPVLVEEMEQVADVLPAGSRFLILDPEKVRARAEELVATTDEFLAAAWSSAAAGGGLPIDVGAASFVPLSEAKGHARAGGRPWVTLSGFGLDTDVDVTARSTTHPGYSGRPGDAAKDLEQRRKDGWSIIATMVGPGGARHATENLRAEGLPAVYAPQLEDPVAPGEAVVTVGPFAEGLIDEDAKLVLVSERDLTGKSGARRSEERRIPSRRRNVVDPLQLRPGDHVVHAHHGVGRFVEMTSRTVGTGAKRTTREYLVIEYAPSKKGQPGDRLYVPSDQLDQVTKYVGGEEPSVNRMGGSDWAKTKSKARKAIREIADELVRLYSARQTAPGHAFGPDTPWQRELEDSFEFVETPDQMSTIDDVKADMEKTVPMDRLILGDVGYGKTEVAVRAAFKAVQDGKQVALIAPTTLLAQQHLETFTERYTGFPVTVRGLSRFQSPADSERTIEGLRDGSVDVVIGTHRLLTGNVRFKDLGLLIIDEEQRFGVEHKETLKALRTDVDVLAMSATPIPRTLEMAVTGIREMSILSTPPEERHPVLTYVGAQEDKQITAAIRRELLREGQVFYIHNRVEDIDRVAAHLRELVPDARVQVAHGKMNEAQLERVIIDFWERDFDVLVCTTIVETGLDIANANTL</sequence>
<evidence type="ECO:0000256" key="2">
    <source>
        <dbReference type="ARBA" id="ARBA00022490"/>
    </source>
</evidence>
<evidence type="ECO:0000256" key="8">
    <source>
        <dbReference type="ARBA" id="ARBA00023125"/>
    </source>
</evidence>
<evidence type="ECO:0000256" key="10">
    <source>
        <dbReference type="ARBA" id="ARBA00061104"/>
    </source>
</evidence>
<dbReference type="InterPro" id="IPR041471">
    <property type="entry name" value="UvrB_inter"/>
</dbReference>
<dbReference type="InterPro" id="IPR011545">
    <property type="entry name" value="DEAD/DEAH_box_helicase_dom"/>
</dbReference>
<protein>
    <recommendedName>
        <fullName evidence="12">Transcription-repair-coupling factor</fullName>
    </recommendedName>
</protein>
<dbReference type="Gene3D" id="3.40.50.300">
    <property type="entry name" value="P-loop containing nucleotide triphosphate hydrolases"/>
    <property type="match status" value="2"/>
</dbReference>
<dbReference type="GO" id="GO:0003678">
    <property type="term" value="F:DNA helicase activity"/>
    <property type="evidence" value="ECO:0007669"/>
    <property type="project" value="TreeGrafter"/>
</dbReference>
<evidence type="ECO:0000256" key="3">
    <source>
        <dbReference type="ARBA" id="ARBA00022741"/>
    </source>
</evidence>
<reference evidence="15" key="2">
    <citation type="submission" date="2021-04" db="EMBL/GenBank/DDBJ databases">
        <authorList>
            <person name="Gilroy R."/>
        </authorList>
    </citation>
    <scope>NUCLEOTIDE SEQUENCE</scope>
    <source>
        <strain evidence="15">ChiHjej13B12-24818</strain>
    </source>
</reference>
<name>A0A9D2RPZ7_9MICO</name>
<gene>
    <name evidence="15" type="ORF">H9786_15400</name>
</gene>
<dbReference type="SMART" id="SM00487">
    <property type="entry name" value="DEXDc"/>
    <property type="match status" value="1"/>
</dbReference>
<dbReference type="Pfam" id="PF02559">
    <property type="entry name" value="CarD_TRCF_RID"/>
    <property type="match status" value="1"/>
</dbReference>
<keyword evidence="9" id="KW-0234">DNA repair</keyword>
<dbReference type="PROSITE" id="PS51192">
    <property type="entry name" value="HELICASE_ATP_BIND_1"/>
    <property type="match status" value="1"/>
</dbReference>
<evidence type="ECO:0000256" key="7">
    <source>
        <dbReference type="ARBA" id="ARBA00022840"/>
    </source>
</evidence>
<evidence type="ECO:0000313" key="16">
    <source>
        <dbReference type="Proteomes" id="UP000823823"/>
    </source>
</evidence>
<dbReference type="PANTHER" id="PTHR47964:SF1">
    <property type="entry name" value="ATP-DEPENDENT DNA HELICASE HOMOLOG RECG, CHLOROPLASTIC"/>
    <property type="match status" value="1"/>
</dbReference>
<keyword evidence="6 15" id="KW-0347">Helicase</keyword>
<evidence type="ECO:0000256" key="5">
    <source>
        <dbReference type="ARBA" id="ARBA00022801"/>
    </source>
</evidence>
<evidence type="ECO:0000313" key="15">
    <source>
        <dbReference type="EMBL" id="HJB11884.1"/>
    </source>
</evidence>
<feature type="domain" description="Helicase ATP-binding" evidence="13">
    <location>
        <begin position="663"/>
        <end position="824"/>
    </location>
</feature>
<comment type="subcellular location">
    <subcellularLocation>
        <location evidence="1">Cytoplasm</location>
    </subcellularLocation>
</comment>
<dbReference type="Gene3D" id="2.40.10.170">
    <property type="match status" value="1"/>
</dbReference>
<dbReference type="Gene3D" id="3.40.50.11180">
    <property type="match status" value="1"/>
</dbReference>
<dbReference type="Proteomes" id="UP000823823">
    <property type="component" value="Unassembled WGS sequence"/>
</dbReference>
<dbReference type="InterPro" id="IPR027417">
    <property type="entry name" value="P-loop_NTPase"/>
</dbReference>
<dbReference type="SUPFAM" id="SSF52540">
    <property type="entry name" value="P-loop containing nucleoside triphosphate hydrolases"/>
    <property type="match status" value="4"/>
</dbReference>
<dbReference type="Pfam" id="PF17757">
    <property type="entry name" value="UvrB_inter"/>
    <property type="match status" value="1"/>
</dbReference>
<dbReference type="InterPro" id="IPR014001">
    <property type="entry name" value="Helicase_ATP-bd"/>
</dbReference>
<evidence type="ECO:0000259" key="14">
    <source>
        <dbReference type="PROSITE" id="PS51194"/>
    </source>
</evidence>
<dbReference type="PROSITE" id="PS51194">
    <property type="entry name" value="HELICASE_CTER"/>
    <property type="match status" value="1"/>
</dbReference>
<evidence type="ECO:0000256" key="4">
    <source>
        <dbReference type="ARBA" id="ARBA00022763"/>
    </source>
</evidence>
<dbReference type="GO" id="GO:0005524">
    <property type="term" value="F:ATP binding"/>
    <property type="evidence" value="ECO:0007669"/>
    <property type="project" value="UniProtKB-KW"/>
</dbReference>
<organism evidence="15 16">
    <name type="scientific">Candidatus Brachybacterium merdavium</name>
    <dbReference type="NCBI Taxonomy" id="2838513"/>
    <lineage>
        <taxon>Bacteria</taxon>
        <taxon>Bacillati</taxon>
        <taxon>Actinomycetota</taxon>
        <taxon>Actinomycetes</taxon>
        <taxon>Micrococcales</taxon>
        <taxon>Dermabacteraceae</taxon>
        <taxon>Brachybacterium</taxon>
    </lineage>
</organism>
<proteinExistence type="inferred from homology"/>
<dbReference type="Pfam" id="PF00271">
    <property type="entry name" value="Helicase_C"/>
    <property type="match status" value="1"/>
</dbReference>
<feature type="domain" description="Helicase C-terminal" evidence="14">
    <location>
        <begin position="849"/>
        <end position="931"/>
    </location>
</feature>
<dbReference type="InterPro" id="IPR003711">
    <property type="entry name" value="CarD-like/TRCF_RID"/>
</dbReference>
<dbReference type="InterPro" id="IPR047112">
    <property type="entry name" value="RecG/Mfd"/>
</dbReference>
<comment type="similarity">
    <text evidence="11">In the C-terminal section; belongs to the helicase family. RecG subfamily.</text>
</comment>
<dbReference type="Gene3D" id="3.30.2060.10">
    <property type="entry name" value="Penicillin-binding protein 1b domain"/>
    <property type="match status" value="1"/>
</dbReference>
<keyword evidence="3" id="KW-0547">Nucleotide-binding</keyword>
<dbReference type="InterPro" id="IPR036101">
    <property type="entry name" value="CarD-like/TRCF_RID_sf"/>
</dbReference>
<dbReference type="FunFam" id="3.40.50.300:FF:000546">
    <property type="entry name" value="Transcription-repair-coupling factor"/>
    <property type="match status" value="1"/>
</dbReference>
<keyword evidence="2" id="KW-0963">Cytoplasm</keyword>
<evidence type="ECO:0000259" key="13">
    <source>
        <dbReference type="PROSITE" id="PS51192"/>
    </source>
</evidence>
<evidence type="ECO:0000256" key="12">
    <source>
        <dbReference type="ARBA" id="ARBA00070128"/>
    </source>
</evidence>
<dbReference type="GO" id="GO:0005737">
    <property type="term" value="C:cytoplasm"/>
    <property type="evidence" value="ECO:0007669"/>
    <property type="project" value="UniProtKB-SubCell"/>
</dbReference>
<keyword evidence="5" id="KW-0378">Hydrolase</keyword>
<dbReference type="SUPFAM" id="SSF141259">
    <property type="entry name" value="CarD-like"/>
    <property type="match status" value="1"/>
</dbReference>
<accession>A0A9D2RPZ7</accession>
<dbReference type="Pfam" id="PF00270">
    <property type="entry name" value="DEAD"/>
    <property type="match status" value="1"/>
</dbReference>